<dbReference type="PATRIC" id="fig|1280950.3.peg.1302"/>
<organism evidence="2 3">
    <name type="scientific">Hyphomonas johnsonii MHS-2</name>
    <dbReference type="NCBI Taxonomy" id="1280950"/>
    <lineage>
        <taxon>Bacteria</taxon>
        <taxon>Pseudomonadati</taxon>
        <taxon>Pseudomonadota</taxon>
        <taxon>Alphaproteobacteria</taxon>
        <taxon>Hyphomonadales</taxon>
        <taxon>Hyphomonadaceae</taxon>
        <taxon>Hyphomonas</taxon>
    </lineage>
</organism>
<dbReference type="AlphaFoldDB" id="A0A059FSJ1"/>
<accession>A0A059FSJ1</accession>
<protein>
    <recommendedName>
        <fullName evidence="1">Putative DNA-binding domain-containing protein</fullName>
    </recommendedName>
</protein>
<proteinExistence type="predicted"/>
<sequence length="261" mass="28049">MRLEKHIETVSEFASGQAGAVALQPLMKDHAHPGQRANVYRNSGILACVEALRSNYSRLARMMGDEFFGAMARAYVASKPPSVRSLVGYGASLPPFLAAADSQHGLPWLSNLALLDRAWLAAHLASDARPLSADSVARHGPDALMHTLIDLSPSARLVETDWGLTALWSALDAGNAPSRETPIPQRTEYVLFWRPDGEVRMRQLSHGEYTFLQSLARGHAIGAACEMALSAQPDIDLSSLIAGTFASGIFVNATSLQGTSQ</sequence>
<dbReference type="InterPro" id="IPR018640">
    <property type="entry name" value="DUF2063"/>
</dbReference>
<comment type="caution">
    <text evidence="2">The sequence shown here is derived from an EMBL/GenBank/DDBJ whole genome shotgun (WGS) entry which is preliminary data.</text>
</comment>
<evidence type="ECO:0000259" key="1">
    <source>
        <dbReference type="Pfam" id="PF09836"/>
    </source>
</evidence>
<dbReference type="RefSeq" id="WP_035615120.1">
    <property type="nucleotide sequence ID" value="NZ_ARYK01000002.1"/>
</dbReference>
<dbReference type="STRING" id="1280950.HJO_06465"/>
<dbReference type="Proteomes" id="UP000025171">
    <property type="component" value="Unassembled WGS sequence"/>
</dbReference>
<name>A0A059FSJ1_9PROT</name>
<dbReference type="Pfam" id="PF09836">
    <property type="entry name" value="DUF2063"/>
    <property type="match status" value="1"/>
</dbReference>
<reference evidence="2 3" key="1">
    <citation type="journal article" date="2014" name="Antonie Van Leeuwenhoek">
        <title>Hyphomonas beringensis sp. nov. and Hyphomonas chukchiensis sp. nov., isolated from surface seawater of the Bering Sea and Chukchi Sea.</title>
        <authorList>
            <person name="Li C."/>
            <person name="Lai Q."/>
            <person name="Li G."/>
            <person name="Dong C."/>
            <person name="Wang J."/>
            <person name="Liao Y."/>
            <person name="Shao Z."/>
        </authorList>
    </citation>
    <scope>NUCLEOTIDE SEQUENCE [LARGE SCALE GENOMIC DNA]</scope>
    <source>
        <strain evidence="2 3">MHS-2</strain>
    </source>
</reference>
<gene>
    <name evidence="2" type="ORF">HJO_06465</name>
</gene>
<evidence type="ECO:0000313" key="2">
    <source>
        <dbReference type="EMBL" id="KCZ93476.1"/>
    </source>
</evidence>
<keyword evidence="3" id="KW-1185">Reference proteome</keyword>
<dbReference type="EMBL" id="ARYK01000002">
    <property type="protein sequence ID" value="KCZ93476.1"/>
    <property type="molecule type" value="Genomic_DNA"/>
</dbReference>
<dbReference type="eggNOG" id="COG3219">
    <property type="taxonomic scope" value="Bacteria"/>
</dbReference>
<dbReference type="OrthoDB" id="4146344at2"/>
<evidence type="ECO:0000313" key="3">
    <source>
        <dbReference type="Proteomes" id="UP000025171"/>
    </source>
</evidence>
<feature type="domain" description="Putative DNA-binding" evidence="1">
    <location>
        <begin position="30"/>
        <end position="97"/>
    </location>
</feature>